<dbReference type="Proteomes" id="UP001285855">
    <property type="component" value="Unassembled WGS sequence"/>
</dbReference>
<comment type="subunit">
    <text evidence="3">Homodimer.</text>
</comment>
<dbReference type="PRINTS" id="PR01438">
    <property type="entry name" value="UNVRSLSTRESS"/>
</dbReference>
<evidence type="ECO:0000256" key="5">
    <source>
        <dbReference type="PIRNR" id="PIRNR006276"/>
    </source>
</evidence>
<organism evidence="7 8">
    <name type="scientific">Winogradskyella aquimaris</name>
    <dbReference type="NCBI Taxonomy" id="864074"/>
    <lineage>
        <taxon>Bacteria</taxon>
        <taxon>Pseudomonadati</taxon>
        <taxon>Bacteroidota</taxon>
        <taxon>Flavobacteriia</taxon>
        <taxon>Flavobacteriales</taxon>
        <taxon>Flavobacteriaceae</taxon>
        <taxon>Winogradskyella</taxon>
    </lineage>
</organism>
<sequence>MKNILLPIDLSGNESLLLDKAIEIGEKFNSKVWLIHVSSPDPDFVGYDAGPQFIRDNRADKLKSDHQKIQELANDLVQKGVDSEALLIQGATVESILKKIEKLNIDLVIIGHEEHGFFYRALFGSVSKNLIKKSNTPILVVPIV</sequence>
<proteinExistence type="inferred from homology"/>
<keyword evidence="8" id="KW-1185">Reference proteome</keyword>
<evidence type="ECO:0000313" key="7">
    <source>
        <dbReference type="EMBL" id="MDY2586283.1"/>
    </source>
</evidence>
<evidence type="ECO:0000313" key="8">
    <source>
        <dbReference type="Proteomes" id="UP001285855"/>
    </source>
</evidence>
<name>A0ABU5EJ91_9FLAO</name>
<protein>
    <recommendedName>
        <fullName evidence="5">Universal stress protein</fullName>
    </recommendedName>
</protein>
<dbReference type="PANTHER" id="PTHR46268:SF23">
    <property type="entry name" value="UNIVERSAL STRESS PROTEIN A-RELATED"/>
    <property type="match status" value="1"/>
</dbReference>
<dbReference type="RefSeq" id="WP_320554657.1">
    <property type="nucleotide sequence ID" value="NZ_JAXDAE010000002.1"/>
</dbReference>
<dbReference type="PIRSF" id="PIRSF006276">
    <property type="entry name" value="UspA"/>
    <property type="match status" value="1"/>
</dbReference>
<evidence type="ECO:0000259" key="6">
    <source>
        <dbReference type="Pfam" id="PF00582"/>
    </source>
</evidence>
<keyword evidence="4 5" id="KW-0963">Cytoplasm</keyword>
<dbReference type="CDD" id="cd00293">
    <property type="entry name" value="USP-like"/>
    <property type="match status" value="1"/>
</dbReference>
<gene>
    <name evidence="7" type="ORF">SNF14_02945</name>
</gene>
<comment type="subcellular location">
    <subcellularLocation>
        <location evidence="1 5">Cytoplasm</location>
    </subcellularLocation>
</comment>
<comment type="similarity">
    <text evidence="2 5">Belongs to the universal stress protein A family.</text>
</comment>
<dbReference type="InterPro" id="IPR006016">
    <property type="entry name" value="UspA"/>
</dbReference>
<dbReference type="PANTHER" id="PTHR46268">
    <property type="entry name" value="STRESS RESPONSE PROTEIN NHAX"/>
    <property type="match status" value="1"/>
</dbReference>
<dbReference type="Gene3D" id="3.40.50.620">
    <property type="entry name" value="HUPs"/>
    <property type="match status" value="1"/>
</dbReference>
<dbReference type="InterPro" id="IPR006015">
    <property type="entry name" value="Universal_stress_UspA"/>
</dbReference>
<evidence type="ECO:0000256" key="3">
    <source>
        <dbReference type="ARBA" id="ARBA00011738"/>
    </source>
</evidence>
<accession>A0ABU5EJ91</accession>
<evidence type="ECO:0000256" key="1">
    <source>
        <dbReference type="ARBA" id="ARBA00004496"/>
    </source>
</evidence>
<evidence type="ECO:0000256" key="2">
    <source>
        <dbReference type="ARBA" id="ARBA00008791"/>
    </source>
</evidence>
<dbReference type="SUPFAM" id="SSF52402">
    <property type="entry name" value="Adenine nucleotide alpha hydrolases-like"/>
    <property type="match status" value="1"/>
</dbReference>
<dbReference type="InterPro" id="IPR014729">
    <property type="entry name" value="Rossmann-like_a/b/a_fold"/>
</dbReference>
<dbReference type="EMBL" id="JAXDAE010000002">
    <property type="protein sequence ID" value="MDY2586283.1"/>
    <property type="molecule type" value="Genomic_DNA"/>
</dbReference>
<dbReference type="Pfam" id="PF00582">
    <property type="entry name" value="Usp"/>
    <property type="match status" value="1"/>
</dbReference>
<comment type="caution">
    <text evidence="7">The sequence shown here is derived from an EMBL/GenBank/DDBJ whole genome shotgun (WGS) entry which is preliminary data.</text>
</comment>
<feature type="domain" description="UspA" evidence="6">
    <location>
        <begin position="1"/>
        <end position="142"/>
    </location>
</feature>
<reference evidence="7 8" key="1">
    <citation type="submission" date="2023-11" db="EMBL/GenBank/DDBJ databases">
        <title>Winogradskyella pelagius sp. nov., isolated from coastal sediment.</title>
        <authorList>
            <person name="Li F."/>
        </authorList>
    </citation>
    <scope>NUCLEOTIDE SEQUENCE [LARGE SCALE GENOMIC DNA]</scope>
    <source>
        <strain evidence="7 8">KCTC 23502</strain>
    </source>
</reference>
<evidence type="ECO:0000256" key="4">
    <source>
        <dbReference type="ARBA" id="ARBA00022490"/>
    </source>
</evidence>